<organism evidence="2">
    <name type="scientific">Conus tribblei</name>
    <name type="common">Tribble's cone</name>
    <name type="synonym">Splinoconus tribblei</name>
    <dbReference type="NCBI Taxonomy" id="101761"/>
    <lineage>
        <taxon>Eukaryota</taxon>
        <taxon>Metazoa</taxon>
        <taxon>Spiralia</taxon>
        <taxon>Lophotrochozoa</taxon>
        <taxon>Mollusca</taxon>
        <taxon>Gastropoda</taxon>
        <taxon>Caenogastropoda</taxon>
        <taxon>Neogastropoda</taxon>
        <taxon>Conoidea</taxon>
        <taxon>Conidae</taxon>
        <taxon>Conus</taxon>
        <taxon>Splinoconus</taxon>
    </lineage>
</organism>
<accession>A0A0C9RYC6</accession>
<sequence length="79" mass="8455">VLLLISTIAALYQDGRATQRRDGNIRTMSDLLNIQKRECSPDCVATCPNGNECCDGDLCVYSSALEKYFCIGCGSGGGE</sequence>
<reference evidence="2" key="1">
    <citation type="journal article" date="2015" name="Mar. Biotechnol.">
        <title>High conopeptide diversity in Conus tribblei revealed through analysis of venom duct transcriptome using two high-throughput sequencing platforms.</title>
        <authorList>
            <person name="Barghi N."/>
            <person name="Concepcion G.P."/>
            <person name="Olivera B.M."/>
            <person name="Lluisma A.O."/>
        </authorList>
    </citation>
    <scope>NUCLEOTIDE SEQUENCE</scope>
    <source>
        <tissue evidence="2">Venom duct</tissue>
    </source>
</reference>
<feature type="non-terminal residue" evidence="2">
    <location>
        <position position="1"/>
    </location>
</feature>
<dbReference type="AlphaFoldDB" id="A0A0C9RYC6"/>
<evidence type="ECO:0000313" key="2">
    <source>
        <dbReference type="EMBL" id="JAG92746.1"/>
    </source>
</evidence>
<feature type="signal peptide" evidence="1">
    <location>
        <begin position="1"/>
        <end position="17"/>
    </location>
</feature>
<protein>
    <submittedName>
        <fullName evidence="2">Ctr_131_T conopeptide</fullName>
    </submittedName>
</protein>
<feature type="chain" id="PRO_5002202431" evidence="1">
    <location>
        <begin position="18"/>
        <end position="79"/>
    </location>
</feature>
<dbReference type="EMBL" id="GCJM01000132">
    <property type="protein sequence ID" value="JAG92746.1"/>
    <property type="molecule type" value="Transcribed_RNA"/>
</dbReference>
<evidence type="ECO:0000256" key="1">
    <source>
        <dbReference type="SAM" id="SignalP"/>
    </source>
</evidence>
<keyword evidence="1" id="KW-0732">Signal</keyword>
<proteinExistence type="predicted"/>
<name>A0A0C9RYC6_CONTD</name>